<dbReference type="AlphaFoldDB" id="A0A6A6T6V8"/>
<gene>
    <name evidence="1" type="ORF">K491DRAFT_446418</name>
</gene>
<evidence type="ECO:0000313" key="1">
    <source>
        <dbReference type="EMBL" id="KAF2654951.1"/>
    </source>
</evidence>
<accession>A0A6A6T6V8</accession>
<reference evidence="1" key="1">
    <citation type="journal article" date="2020" name="Stud. Mycol.">
        <title>101 Dothideomycetes genomes: a test case for predicting lifestyles and emergence of pathogens.</title>
        <authorList>
            <person name="Haridas S."/>
            <person name="Albert R."/>
            <person name="Binder M."/>
            <person name="Bloem J."/>
            <person name="Labutti K."/>
            <person name="Salamov A."/>
            <person name="Andreopoulos B."/>
            <person name="Baker S."/>
            <person name="Barry K."/>
            <person name="Bills G."/>
            <person name="Bluhm B."/>
            <person name="Cannon C."/>
            <person name="Castanera R."/>
            <person name="Culley D."/>
            <person name="Daum C."/>
            <person name="Ezra D."/>
            <person name="Gonzalez J."/>
            <person name="Henrissat B."/>
            <person name="Kuo A."/>
            <person name="Liang C."/>
            <person name="Lipzen A."/>
            <person name="Lutzoni F."/>
            <person name="Magnuson J."/>
            <person name="Mondo S."/>
            <person name="Nolan M."/>
            <person name="Ohm R."/>
            <person name="Pangilinan J."/>
            <person name="Park H.-J."/>
            <person name="Ramirez L."/>
            <person name="Alfaro M."/>
            <person name="Sun H."/>
            <person name="Tritt A."/>
            <person name="Yoshinaga Y."/>
            <person name="Zwiers L.-H."/>
            <person name="Turgeon B."/>
            <person name="Goodwin S."/>
            <person name="Spatafora J."/>
            <person name="Crous P."/>
            <person name="Grigoriev I."/>
        </authorList>
    </citation>
    <scope>NUCLEOTIDE SEQUENCE</scope>
    <source>
        <strain evidence="1">CBS 122681</strain>
    </source>
</reference>
<dbReference type="EMBL" id="MU004356">
    <property type="protein sequence ID" value="KAF2654951.1"/>
    <property type="molecule type" value="Genomic_DNA"/>
</dbReference>
<proteinExistence type="predicted"/>
<sequence length="85" mass="8959">MVPGSLFVLSVDGSTQKCYSAILSFPSHSCSILVHGVGTSLDIATCSRHNNDTTDGWLPFGLLHFSPPSPSLDVGYSGSAWARGF</sequence>
<dbReference type="Proteomes" id="UP000799324">
    <property type="component" value="Unassembled WGS sequence"/>
</dbReference>
<organism evidence="1 2">
    <name type="scientific">Lophiostoma macrostomum CBS 122681</name>
    <dbReference type="NCBI Taxonomy" id="1314788"/>
    <lineage>
        <taxon>Eukaryota</taxon>
        <taxon>Fungi</taxon>
        <taxon>Dikarya</taxon>
        <taxon>Ascomycota</taxon>
        <taxon>Pezizomycotina</taxon>
        <taxon>Dothideomycetes</taxon>
        <taxon>Pleosporomycetidae</taxon>
        <taxon>Pleosporales</taxon>
        <taxon>Lophiostomataceae</taxon>
        <taxon>Lophiostoma</taxon>
    </lineage>
</organism>
<keyword evidence="2" id="KW-1185">Reference proteome</keyword>
<protein>
    <submittedName>
        <fullName evidence="1">Uncharacterized protein</fullName>
    </submittedName>
</protein>
<evidence type="ECO:0000313" key="2">
    <source>
        <dbReference type="Proteomes" id="UP000799324"/>
    </source>
</evidence>
<name>A0A6A6T6V8_9PLEO</name>